<dbReference type="RefSeq" id="WP_162670995.1">
    <property type="nucleotide sequence ID" value="NZ_LR593886.1"/>
</dbReference>
<evidence type="ECO:0000259" key="1">
    <source>
        <dbReference type="PROSITE" id="PS50972"/>
    </source>
</evidence>
<dbReference type="Pfam" id="PF20123">
    <property type="entry name" value="DUF6513"/>
    <property type="match status" value="1"/>
</dbReference>
<name>A0A6P2D7J7_9BACT</name>
<dbReference type="PROSITE" id="PS50972">
    <property type="entry name" value="PTERIN_BINDING"/>
    <property type="match status" value="1"/>
</dbReference>
<dbReference type="Pfam" id="PF00809">
    <property type="entry name" value="Pterin_bind"/>
    <property type="match status" value="1"/>
</dbReference>
<proteinExistence type="predicted"/>
<dbReference type="Gene3D" id="3.20.20.20">
    <property type="entry name" value="Dihydropteroate synthase-like"/>
    <property type="match status" value="1"/>
</dbReference>
<dbReference type="SUPFAM" id="SSF51717">
    <property type="entry name" value="Dihydropteroate synthetase-like"/>
    <property type="match status" value="1"/>
</dbReference>
<organism evidence="2 3">
    <name type="scientific">Gemmata massiliana</name>
    <dbReference type="NCBI Taxonomy" id="1210884"/>
    <lineage>
        <taxon>Bacteria</taxon>
        <taxon>Pseudomonadati</taxon>
        <taxon>Planctomycetota</taxon>
        <taxon>Planctomycetia</taxon>
        <taxon>Gemmatales</taxon>
        <taxon>Gemmataceae</taxon>
        <taxon>Gemmata</taxon>
    </lineage>
</organism>
<dbReference type="GO" id="GO:0042558">
    <property type="term" value="P:pteridine-containing compound metabolic process"/>
    <property type="evidence" value="ECO:0007669"/>
    <property type="project" value="InterPro"/>
</dbReference>
<sequence>MSAPAPLPRILFITGKLAEPALRRVVEELAPKAAFEPHVAVLPITVAALMTTNWVSRHLPPLPPDLNRVILPGFCRGEVEDVSRAVGAPAERGPTDLRDLPEFFGKRSAPRDYGKYDIEILAEVNHAAKKSLDTIVREARRYRDSGADVIDLGCDPGPAWGGVGDAVRALRADGFRVSIDSFNSDEVDAALAAGAELVLSVNSTNVEHARRWHAAYPHVEVVAIPDTPSDSDSLERTVDVLRGIGIKHRLDPILEPIGFGFAASLGRYVDSRRRFPDAELMMGVGNLTELTDVDSAGLNVLLAGFCQELGIRSVLTTEVINWARSSVKEFDLARRLVFHAVREKVLPKRLEPGLVMLRDPRVPEQGEDLLQELARRVTDRNYRIFAERGELHVINGSTYLRGTDPFALFAQLAANDPKLDPAHAFYLGYEFAKAVTALTLGKAYTQDQALRWGFLTVPETSHRNSGDQHA</sequence>
<feature type="domain" description="Pterin-binding" evidence="1">
    <location>
        <begin position="110"/>
        <end position="371"/>
    </location>
</feature>
<dbReference type="EMBL" id="LR593886">
    <property type="protein sequence ID" value="VTR96963.1"/>
    <property type="molecule type" value="Genomic_DNA"/>
</dbReference>
<dbReference type="InterPro" id="IPR011005">
    <property type="entry name" value="Dihydropteroate_synth-like_sf"/>
</dbReference>
<evidence type="ECO:0000313" key="3">
    <source>
        <dbReference type="Proteomes" id="UP000464178"/>
    </source>
</evidence>
<dbReference type="Pfam" id="PF14251">
    <property type="entry name" value="PterinBD-DUF4346"/>
    <property type="match status" value="1"/>
</dbReference>
<dbReference type="KEGG" id="gms:SOIL9_09580"/>
<dbReference type="Proteomes" id="UP000464178">
    <property type="component" value="Chromosome"/>
</dbReference>
<dbReference type="AlphaFoldDB" id="A0A6P2D7J7"/>
<gene>
    <name evidence="2" type="ORF">SOIL9_09580</name>
</gene>
<reference evidence="2 3" key="1">
    <citation type="submission" date="2019-05" db="EMBL/GenBank/DDBJ databases">
        <authorList>
            <consortium name="Science for Life Laboratories"/>
        </authorList>
    </citation>
    <scope>NUCLEOTIDE SEQUENCE [LARGE SCALE GENOMIC DNA]</scope>
    <source>
        <strain evidence="2">Soil9</strain>
    </source>
</reference>
<keyword evidence="3" id="KW-1185">Reference proteome</keyword>
<evidence type="ECO:0000313" key="2">
    <source>
        <dbReference type="EMBL" id="VTR96963.1"/>
    </source>
</evidence>
<dbReference type="InterPro" id="IPR025595">
    <property type="entry name" value="PterinBD-DUF4346"/>
</dbReference>
<protein>
    <recommendedName>
        <fullName evidence="1">Pterin-binding domain-containing protein</fullName>
    </recommendedName>
</protein>
<dbReference type="InterPro" id="IPR045406">
    <property type="entry name" value="DUF6513"/>
</dbReference>
<accession>A0A6P2D7J7</accession>
<dbReference type="InterPro" id="IPR000489">
    <property type="entry name" value="Pterin-binding_dom"/>
</dbReference>